<dbReference type="KEGG" id="peo:AS203_10525"/>
<protein>
    <submittedName>
        <fullName evidence="3">Peptidase M12A astacin</fullName>
    </submittedName>
</protein>
<accession>A0A0S2KNC5</accession>
<dbReference type="PANTHER" id="PTHR38478">
    <property type="entry name" value="PEPTIDASE M1A AND M12B"/>
    <property type="match status" value="1"/>
</dbReference>
<dbReference type="AlphaFoldDB" id="A0A0S2KNC5"/>
<feature type="domain" description="EcxA zinc-binding" evidence="1">
    <location>
        <begin position="431"/>
        <end position="732"/>
    </location>
</feature>
<feature type="domain" description="DUF5117" evidence="2">
    <location>
        <begin position="115"/>
        <end position="299"/>
    </location>
</feature>
<dbReference type="EMBL" id="CP013195">
    <property type="protein sequence ID" value="ALO49474.1"/>
    <property type="molecule type" value="Genomic_DNA"/>
</dbReference>
<dbReference type="Pfam" id="PF16313">
    <property type="entry name" value="DUF4953"/>
    <property type="match status" value="1"/>
</dbReference>
<dbReference type="Proteomes" id="UP000056252">
    <property type="component" value="Chromosome"/>
</dbReference>
<dbReference type="Pfam" id="PF17148">
    <property type="entry name" value="DUF5117"/>
    <property type="match status" value="1"/>
</dbReference>
<dbReference type="eggNOG" id="COG5549">
    <property type="taxonomic scope" value="Bacteria"/>
</dbReference>
<dbReference type="InterPro" id="IPR034032">
    <property type="entry name" value="Zn_MMP-like_bac"/>
</dbReference>
<keyword evidence="4" id="KW-1185">Reference proteome</keyword>
<evidence type="ECO:0000313" key="3">
    <source>
        <dbReference type="EMBL" id="ALO49474.1"/>
    </source>
</evidence>
<name>A0A0S2KNC5_9BACT</name>
<gene>
    <name evidence="3" type="ORF">AS203_10525</name>
</gene>
<sequence length="845" mass="95995">MSLLHTFRSAGRCRLLPVILLLGFSLTASSFSLFKHKKKQAKQEVKKDAYQRALTDHRCDSAKGPFMSLYKTDGKLLMELPPASLGRDMLIGATISSVSNPQLGEIGLKNSNLVHIRFIEKDSAMIMQVVNTELLSNATNAREKKNVQLNYDNLDFYSFPIKARNKANGGVLFDVSSFFLREDKFFPVIAKMAGQFKVNANLQSETSRIASLKVFENNASVEIERNYLAGLMGGSGQAVLNDYPVSIGVNFTLALLPEKPMTPRLSDTRIGMFLTSKMVENDGLIERVTFVNRWRIEPQDTAAYFAGQLTEPVKPIVYYIENTFPKLWKDAIKAGVLRWNKAFERIGFKNVMQVKDFPTDDPKFDPDNFKYNCIRYLPVAVENAMGPSWVDPRSGEIVNATILVYNDVINTINNWRFVQTAQLDPAARATTMPDSIIAQSLEYVIAHEVGHTLGFMHNMAASAAFPTDSLRSATFTREFGTTPSIMDYARFNYVAQPEDKGVCLTPPFLGAYDYYALEWAYRVFPHSRGYKDDAAHLLKFVDAHAGNPLYRYGLQQTSFRYDPSAIEEDLSDDPIKAGTYGMKNLNYILKHFDSWIKDGDDGVRKAELYREIMLQAYRYVRNIYANVPGVYLYQTSESSRLPRYRVVPKAKQRASALWLLAQARQFGEMGIESVERKLPDLASHPFRLLARNVQSMAMAAAPRLAISHYLDSTSYSPLEYLEDVYQDIFRKTLTGEESLTEADIAMQRLYVDYLKSGVDDMTKINNVRNLRAIAEDYSFLNFGNGYGEPETMWAVTIDRTSEYLLHYAQQLEQLLSARIKTTKNADLHTHYTLLHKRLEKYLNPK</sequence>
<dbReference type="InterPro" id="IPR024079">
    <property type="entry name" value="MetalloPept_cat_dom_sf"/>
</dbReference>
<evidence type="ECO:0000259" key="1">
    <source>
        <dbReference type="Pfam" id="PF16313"/>
    </source>
</evidence>
<dbReference type="STRING" id="76123.AS203_10525"/>
<reference evidence="4" key="1">
    <citation type="submission" date="2015-11" db="EMBL/GenBank/DDBJ databases">
        <authorList>
            <person name="Holder M.E."/>
            <person name="Ajami N.J."/>
            <person name="Petrosino J.F."/>
        </authorList>
    </citation>
    <scope>NUCLEOTIDE SEQUENCE [LARGE SCALE GENOMIC DNA]</scope>
    <source>
        <strain evidence="4">F0113</strain>
    </source>
</reference>
<dbReference type="PANTHER" id="PTHR38478:SF1">
    <property type="entry name" value="ZINC DEPENDENT METALLOPROTEASE DOMAIN LIPOPROTEIN"/>
    <property type="match status" value="1"/>
</dbReference>
<dbReference type="SUPFAM" id="SSF55486">
    <property type="entry name" value="Metalloproteases ('zincins'), catalytic domain"/>
    <property type="match status" value="1"/>
</dbReference>
<dbReference type="InterPro" id="IPR033413">
    <property type="entry name" value="DUF5117"/>
</dbReference>
<proteinExistence type="predicted"/>
<dbReference type="CDD" id="cd04276">
    <property type="entry name" value="ZnMc_MMP_like_2"/>
    <property type="match status" value="1"/>
</dbReference>
<dbReference type="GO" id="GO:0008237">
    <property type="term" value="F:metallopeptidase activity"/>
    <property type="evidence" value="ECO:0007669"/>
    <property type="project" value="InterPro"/>
</dbReference>
<dbReference type="RefSeq" id="WP_025065232.1">
    <property type="nucleotide sequence ID" value="NZ_CP013195.1"/>
</dbReference>
<dbReference type="Gene3D" id="3.40.390.10">
    <property type="entry name" value="Collagenase (Catalytic Domain)"/>
    <property type="match status" value="1"/>
</dbReference>
<evidence type="ECO:0000259" key="2">
    <source>
        <dbReference type="Pfam" id="PF17148"/>
    </source>
</evidence>
<evidence type="ECO:0000313" key="4">
    <source>
        <dbReference type="Proteomes" id="UP000056252"/>
    </source>
</evidence>
<dbReference type="OrthoDB" id="9776599at2"/>
<organism evidence="3 4">
    <name type="scientific">Hoylesella enoeca</name>
    <dbReference type="NCBI Taxonomy" id="76123"/>
    <lineage>
        <taxon>Bacteria</taxon>
        <taxon>Pseudomonadati</taxon>
        <taxon>Bacteroidota</taxon>
        <taxon>Bacteroidia</taxon>
        <taxon>Bacteroidales</taxon>
        <taxon>Prevotellaceae</taxon>
        <taxon>Hoylesella</taxon>
    </lineage>
</organism>
<dbReference type="InterPro" id="IPR032534">
    <property type="entry name" value="EcxA_zinc-bd"/>
</dbReference>